<dbReference type="Proteomes" id="UP000008914">
    <property type="component" value="Chromosome"/>
</dbReference>
<dbReference type="HOGENOM" id="CLU_1784271_0_0_11"/>
<reference evidence="2 3" key="1">
    <citation type="journal article" date="2010" name="Stand. Genomic Sci.">
        <title>Complete genome sequence of Intrasporangium calvum type strain (7 KIP).</title>
        <authorList>
            <person name="Del Rio T.G."/>
            <person name="Chertkov O."/>
            <person name="Yasawong M."/>
            <person name="Lucas S."/>
            <person name="Deshpande S."/>
            <person name="Cheng J.F."/>
            <person name="Detter C."/>
            <person name="Tapia R."/>
            <person name="Han C."/>
            <person name="Goodwin L."/>
            <person name="Pitluck S."/>
            <person name="Liolios K."/>
            <person name="Ivanova N."/>
            <person name="Mavromatis K."/>
            <person name="Pati A."/>
            <person name="Chen A."/>
            <person name="Palaniappan K."/>
            <person name="Land M."/>
            <person name="Hauser L."/>
            <person name="Chang Y.J."/>
            <person name="Jeffries C.D."/>
            <person name="Rohde M."/>
            <person name="Pukall R."/>
            <person name="Sikorski J."/>
            <person name="Goker M."/>
            <person name="Woyke T."/>
            <person name="Bristow J."/>
            <person name="Eisen J.A."/>
            <person name="Markowitz V."/>
            <person name="Hugenholtz P."/>
            <person name="Kyrpides N.C."/>
            <person name="Klenk H.P."/>
            <person name="Lapidus A."/>
        </authorList>
    </citation>
    <scope>NUCLEOTIDE SEQUENCE [LARGE SCALE GENOMIC DNA]</scope>
    <source>
        <strain evidence="3">ATCC 23552 / DSM 43043 / JCM 3097 / NBRC 12989 / 7 KIP</strain>
    </source>
</reference>
<gene>
    <name evidence="2" type="ordered locus">Intca_0446</name>
</gene>
<sequence>MRAARWPLAACLVLAGCVAPAADTGAFEHNALGALESAVSTARVAAVALDARARDRVTFAYANTVVTEAEDAIDPIVASFGVVDPPDRSVDPLRREVLDHLGETGDLLAEARIAVRRGDVRAMTDLAAGLRRVADGMDQQAEELS</sequence>
<feature type="chain" id="PRO_5003210478" evidence="1">
    <location>
        <begin position="22"/>
        <end position="145"/>
    </location>
</feature>
<dbReference type="RefSeq" id="WP_013491315.1">
    <property type="nucleotide sequence ID" value="NC_014830.1"/>
</dbReference>
<evidence type="ECO:0000256" key="1">
    <source>
        <dbReference type="SAM" id="SignalP"/>
    </source>
</evidence>
<accession>E6S8M5</accession>
<proteinExistence type="predicted"/>
<dbReference type="PROSITE" id="PS51257">
    <property type="entry name" value="PROKAR_LIPOPROTEIN"/>
    <property type="match status" value="1"/>
</dbReference>
<dbReference type="KEGG" id="ica:Intca_0446"/>
<dbReference type="eggNOG" id="ENOG5030GEK">
    <property type="taxonomic scope" value="Bacteria"/>
</dbReference>
<keyword evidence="3" id="KW-1185">Reference proteome</keyword>
<dbReference type="EMBL" id="CP002343">
    <property type="protein sequence ID" value="ADU46994.1"/>
    <property type="molecule type" value="Genomic_DNA"/>
</dbReference>
<protein>
    <submittedName>
        <fullName evidence="2">Uncharacterized protein</fullName>
    </submittedName>
</protein>
<dbReference type="STRING" id="710696.Intca_0446"/>
<dbReference type="OrthoDB" id="4867188at2"/>
<organism evidence="2 3">
    <name type="scientific">Intrasporangium calvum (strain ATCC 23552 / DSM 43043 / JCM 3097 / NBRC 12989 / NCIMB 10167 / NRRL B-3866 / 7 KIP)</name>
    <dbReference type="NCBI Taxonomy" id="710696"/>
    <lineage>
        <taxon>Bacteria</taxon>
        <taxon>Bacillati</taxon>
        <taxon>Actinomycetota</taxon>
        <taxon>Actinomycetes</taxon>
        <taxon>Micrococcales</taxon>
        <taxon>Intrasporangiaceae</taxon>
        <taxon>Intrasporangium</taxon>
    </lineage>
</organism>
<name>E6S8M5_INTC7</name>
<evidence type="ECO:0000313" key="3">
    <source>
        <dbReference type="Proteomes" id="UP000008914"/>
    </source>
</evidence>
<feature type="signal peptide" evidence="1">
    <location>
        <begin position="1"/>
        <end position="21"/>
    </location>
</feature>
<keyword evidence="1" id="KW-0732">Signal</keyword>
<evidence type="ECO:0000313" key="2">
    <source>
        <dbReference type="EMBL" id="ADU46994.1"/>
    </source>
</evidence>
<dbReference type="AlphaFoldDB" id="E6S8M5"/>